<reference evidence="1 2" key="2">
    <citation type="journal article" date="2022" name="Mol. Ecol. Resour.">
        <title>The genomes of chicory, endive, great burdock and yacon provide insights into Asteraceae paleo-polyploidization history and plant inulin production.</title>
        <authorList>
            <person name="Fan W."/>
            <person name="Wang S."/>
            <person name="Wang H."/>
            <person name="Wang A."/>
            <person name="Jiang F."/>
            <person name="Liu H."/>
            <person name="Zhao H."/>
            <person name="Xu D."/>
            <person name="Zhang Y."/>
        </authorList>
    </citation>
    <scope>NUCLEOTIDE SEQUENCE [LARGE SCALE GENOMIC DNA]</scope>
    <source>
        <strain evidence="2">cv. Yunnan</strain>
        <tissue evidence="1">Leaves</tissue>
    </source>
</reference>
<dbReference type="Proteomes" id="UP001056120">
    <property type="component" value="Linkage Group LG08"/>
</dbReference>
<reference evidence="2" key="1">
    <citation type="journal article" date="2022" name="Mol. Ecol. Resour.">
        <title>The genomes of chicory, endive, great burdock and yacon provide insights into Asteraceae palaeo-polyploidization history and plant inulin production.</title>
        <authorList>
            <person name="Fan W."/>
            <person name="Wang S."/>
            <person name="Wang H."/>
            <person name="Wang A."/>
            <person name="Jiang F."/>
            <person name="Liu H."/>
            <person name="Zhao H."/>
            <person name="Xu D."/>
            <person name="Zhang Y."/>
        </authorList>
    </citation>
    <scope>NUCLEOTIDE SEQUENCE [LARGE SCALE GENOMIC DNA]</scope>
    <source>
        <strain evidence="2">cv. Yunnan</strain>
    </source>
</reference>
<gene>
    <name evidence="1" type="ORF">L1987_25418</name>
</gene>
<proteinExistence type="predicted"/>
<evidence type="ECO:0000313" key="2">
    <source>
        <dbReference type="Proteomes" id="UP001056120"/>
    </source>
</evidence>
<name>A0ACB9IN67_9ASTR</name>
<organism evidence="1 2">
    <name type="scientific">Smallanthus sonchifolius</name>
    <dbReference type="NCBI Taxonomy" id="185202"/>
    <lineage>
        <taxon>Eukaryota</taxon>
        <taxon>Viridiplantae</taxon>
        <taxon>Streptophyta</taxon>
        <taxon>Embryophyta</taxon>
        <taxon>Tracheophyta</taxon>
        <taxon>Spermatophyta</taxon>
        <taxon>Magnoliopsida</taxon>
        <taxon>eudicotyledons</taxon>
        <taxon>Gunneridae</taxon>
        <taxon>Pentapetalae</taxon>
        <taxon>asterids</taxon>
        <taxon>campanulids</taxon>
        <taxon>Asterales</taxon>
        <taxon>Asteraceae</taxon>
        <taxon>Asteroideae</taxon>
        <taxon>Heliantheae alliance</taxon>
        <taxon>Millerieae</taxon>
        <taxon>Smallanthus</taxon>
    </lineage>
</organism>
<keyword evidence="2" id="KW-1185">Reference proteome</keyword>
<protein>
    <submittedName>
        <fullName evidence="1">Uncharacterized protein</fullName>
    </submittedName>
</protein>
<accession>A0ACB9IN67</accession>
<evidence type="ECO:0000313" key="1">
    <source>
        <dbReference type="EMBL" id="KAI3809445.1"/>
    </source>
</evidence>
<dbReference type="EMBL" id="CM042025">
    <property type="protein sequence ID" value="KAI3809445.1"/>
    <property type="molecule type" value="Genomic_DNA"/>
</dbReference>
<sequence length="185" mass="20540">MHDLDDHHFDLKLPFEQSSEIFNNSRIEQPPYTADDKFGLKPGDGSYGGGSLPEPDFRYGFKATTDHVQSHDGDGEDSGGAMNSRVRESLVHTWINDTEISVHQNRLNTPYSESLLGSKFCIHAKGFEVNTARIGDAIYYGCVPVVLADHYDLPFGEILNWIHQVAEECVDGAKAFSMASKAGRF</sequence>
<comment type="caution">
    <text evidence="1">The sequence shown here is derived from an EMBL/GenBank/DDBJ whole genome shotgun (WGS) entry which is preliminary data.</text>
</comment>